<dbReference type="SUPFAM" id="SSF50249">
    <property type="entry name" value="Nucleic acid-binding proteins"/>
    <property type="match status" value="1"/>
</dbReference>
<feature type="domain" description="Shieldin complex subunit 2 first OB fold" evidence="1">
    <location>
        <begin position="92"/>
        <end position="152"/>
    </location>
</feature>
<evidence type="ECO:0000259" key="1">
    <source>
        <dbReference type="Pfam" id="PF21669"/>
    </source>
</evidence>
<name>A0ABY7G2Q7_MYAAR</name>
<gene>
    <name evidence="2" type="ORF">MAR_014442</name>
</gene>
<proteinExistence type="predicted"/>
<dbReference type="Gene3D" id="2.40.50.140">
    <property type="entry name" value="Nucleic acid-binding proteins"/>
    <property type="match status" value="1"/>
</dbReference>
<dbReference type="Proteomes" id="UP001164746">
    <property type="component" value="Chromosome 15"/>
</dbReference>
<dbReference type="EMBL" id="CP111026">
    <property type="protein sequence ID" value="WAR28738.1"/>
    <property type="molecule type" value="Genomic_DNA"/>
</dbReference>
<organism evidence="2 3">
    <name type="scientific">Mya arenaria</name>
    <name type="common">Soft-shell clam</name>
    <dbReference type="NCBI Taxonomy" id="6604"/>
    <lineage>
        <taxon>Eukaryota</taxon>
        <taxon>Metazoa</taxon>
        <taxon>Spiralia</taxon>
        <taxon>Lophotrochozoa</taxon>
        <taxon>Mollusca</taxon>
        <taxon>Bivalvia</taxon>
        <taxon>Autobranchia</taxon>
        <taxon>Heteroconchia</taxon>
        <taxon>Euheterodonta</taxon>
        <taxon>Imparidentia</taxon>
        <taxon>Neoheterodontei</taxon>
        <taxon>Myida</taxon>
        <taxon>Myoidea</taxon>
        <taxon>Myidae</taxon>
        <taxon>Mya</taxon>
    </lineage>
</organism>
<dbReference type="InterPro" id="IPR049507">
    <property type="entry name" value="SHLD2_OB1"/>
</dbReference>
<protein>
    <recommendedName>
        <fullName evidence="1">Shieldin complex subunit 2 first OB fold domain-containing protein</fullName>
    </recommendedName>
</protein>
<reference evidence="2" key="1">
    <citation type="submission" date="2022-11" db="EMBL/GenBank/DDBJ databases">
        <title>Centuries of genome instability and evolution in soft-shell clam transmissible cancer (bioRxiv).</title>
        <authorList>
            <person name="Hart S.F.M."/>
            <person name="Yonemitsu M.A."/>
            <person name="Giersch R.M."/>
            <person name="Beal B.F."/>
            <person name="Arriagada G."/>
            <person name="Davis B.W."/>
            <person name="Ostrander E.A."/>
            <person name="Goff S.P."/>
            <person name="Metzger M.J."/>
        </authorList>
    </citation>
    <scope>NUCLEOTIDE SEQUENCE</scope>
    <source>
        <strain evidence="2">MELC-2E11</strain>
        <tissue evidence="2">Siphon/mantle</tissue>
    </source>
</reference>
<sequence length="228" mass="24679">MERLNIEKAFQNCEMNEKMSSLKDAFCSGRSIPYDAQLKLKVVARGNIIHYQSNGQEKQSLTVAVADQASCAKCIIYDVTKFSRRTASVGCKSPVSLKDIYIKDNTKDKVKVTLWRPSDVGVKPGDYVCITDVVVNTYKNEVSLSSTASTSVKVADAPLETSSLTIVEASVEDGETEVLLDDGDSRILPSELLQNALPAGTTIEAFVVAHAPLTIGHCEGSGNTTNRQ</sequence>
<evidence type="ECO:0000313" key="3">
    <source>
        <dbReference type="Proteomes" id="UP001164746"/>
    </source>
</evidence>
<dbReference type="Pfam" id="PF21669">
    <property type="entry name" value="SHLD2_OB1"/>
    <property type="match status" value="1"/>
</dbReference>
<accession>A0ABY7G2Q7</accession>
<keyword evidence="3" id="KW-1185">Reference proteome</keyword>
<evidence type="ECO:0000313" key="2">
    <source>
        <dbReference type="EMBL" id="WAR28738.1"/>
    </source>
</evidence>
<dbReference type="InterPro" id="IPR012340">
    <property type="entry name" value="NA-bd_OB-fold"/>
</dbReference>